<name>A0A2Y9BLX1_9FIRM</name>
<dbReference type="RefSeq" id="WP_109733745.1">
    <property type="nucleotide sequence ID" value="NZ_BAAACK010000008.1"/>
</dbReference>
<sequence>MESEKIRVLVISYLPWRNDVSTGNTLTNLFEGLQKKMEFANIYFKGGKPQNNVAEFHFYISEKQLAKSIITKRPVGEEIIAKCNEHETISPDNGIYNKARQMRWESMLLVQDLIGICGKWKSEELNKFINKFEPDIVFGPLGRVPAANILMQYVHEKYSIPIVPYAWDDHYSLKKRALSPFFWIKTFIERKYIKRCVDASEFLYTITVPMQQEYEQYFNKKCKVLYKGYDFLGEAPVKDSVSFPVKIVYMGNIGSGRWQVLAKVAKAISNINHNEKKAELFIYTMSPKSKAIKRALTIRGTSKLMAPVPYEEVLPTMNSADILLYVEPTSEKERLFFRLSFSTKIVDYLYNARCIFAVGGMTASIDYMKNNAAAIVETKDDKIETTLYNLISDHHKILQYGKNAWECGVRNHQRSVIQDNLYDTFVNITKK</sequence>
<dbReference type="Gene3D" id="3.40.50.2000">
    <property type="entry name" value="Glycogen Phosphorylase B"/>
    <property type="match status" value="1"/>
</dbReference>
<gene>
    <name evidence="1" type="ORF">A8806_12142</name>
</gene>
<reference evidence="1 2" key="1">
    <citation type="submission" date="2018-05" db="EMBL/GenBank/DDBJ databases">
        <title>The Hungate 1000. A catalogue of reference genomes from the rumen microbiome.</title>
        <authorList>
            <person name="Kelly W."/>
        </authorList>
    </citation>
    <scope>NUCLEOTIDE SEQUENCE [LARGE SCALE GENOMIC DNA]</scope>
    <source>
        <strain evidence="1 2">NLAE-zl-C242</strain>
    </source>
</reference>
<dbReference type="SUPFAM" id="SSF53756">
    <property type="entry name" value="UDP-Glycosyltransferase/glycogen phosphorylase"/>
    <property type="match status" value="1"/>
</dbReference>
<comment type="caution">
    <text evidence="1">The sequence shown here is derived from an EMBL/GenBank/DDBJ whole genome shotgun (WGS) entry which is preliminary data.</text>
</comment>
<proteinExistence type="predicted"/>
<protein>
    <submittedName>
        <fullName evidence="1">Uncharacterized protein</fullName>
    </submittedName>
</protein>
<organism evidence="1 2">
    <name type="scientific">Faecalicatena orotica</name>
    <dbReference type="NCBI Taxonomy" id="1544"/>
    <lineage>
        <taxon>Bacteria</taxon>
        <taxon>Bacillati</taxon>
        <taxon>Bacillota</taxon>
        <taxon>Clostridia</taxon>
        <taxon>Lachnospirales</taxon>
        <taxon>Lachnospiraceae</taxon>
        <taxon>Faecalicatena</taxon>
    </lineage>
</organism>
<evidence type="ECO:0000313" key="1">
    <source>
        <dbReference type="EMBL" id="PWJ20726.1"/>
    </source>
</evidence>
<dbReference type="Proteomes" id="UP000245845">
    <property type="component" value="Unassembled WGS sequence"/>
</dbReference>
<accession>A0A2Y9BLX1</accession>
<dbReference type="OrthoDB" id="2022569at2"/>
<dbReference type="EMBL" id="QGDL01000021">
    <property type="protein sequence ID" value="PWJ20726.1"/>
    <property type="molecule type" value="Genomic_DNA"/>
</dbReference>
<keyword evidence="2" id="KW-1185">Reference proteome</keyword>
<dbReference type="AlphaFoldDB" id="A0A2Y9BLX1"/>
<evidence type="ECO:0000313" key="2">
    <source>
        <dbReference type="Proteomes" id="UP000245845"/>
    </source>
</evidence>